<dbReference type="AlphaFoldDB" id="X1AII0"/>
<protein>
    <submittedName>
        <fullName evidence="1">Uncharacterized protein</fullName>
    </submittedName>
</protein>
<comment type="caution">
    <text evidence="1">The sequence shown here is derived from an EMBL/GenBank/DDBJ whole genome shotgun (WGS) entry which is preliminary data.</text>
</comment>
<reference evidence="1" key="1">
    <citation type="journal article" date="2014" name="Front. Microbiol.">
        <title>High frequency of phylogenetically diverse reductive dehalogenase-homologous genes in deep subseafloor sedimentary metagenomes.</title>
        <authorList>
            <person name="Kawai M."/>
            <person name="Futagami T."/>
            <person name="Toyoda A."/>
            <person name="Takaki Y."/>
            <person name="Nishi S."/>
            <person name="Hori S."/>
            <person name="Arai W."/>
            <person name="Tsubouchi T."/>
            <person name="Morono Y."/>
            <person name="Uchiyama I."/>
            <person name="Ito T."/>
            <person name="Fujiyama A."/>
            <person name="Inagaki F."/>
            <person name="Takami H."/>
        </authorList>
    </citation>
    <scope>NUCLEOTIDE SEQUENCE</scope>
    <source>
        <strain evidence="1">Expedition CK06-06</strain>
    </source>
</reference>
<accession>X1AII0</accession>
<evidence type="ECO:0000313" key="1">
    <source>
        <dbReference type="EMBL" id="GAG81894.1"/>
    </source>
</evidence>
<feature type="non-terminal residue" evidence="1">
    <location>
        <position position="1"/>
    </location>
</feature>
<dbReference type="EMBL" id="BART01019099">
    <property type="protein sequence ID" value="GAG81894.1"/>
    <property type="molecule type" value="Genomic_DNA"/>
</dbReference>
<organism evidence="1">
    <name type="scientific">marine sediment metagenome</name>
    <dbReference type="NCBI Taxonomy" id="412755"/>
    <lineage>
        <taxon>unclassified sequences</taxon>
        <taxon>metagenomes</taxon>
        <taxon>ecological metagenomes</taxon>
    </lineage>
</organism>
<proteinExistence type="predicted"/>
<name>X1AII0_9ZZZZ</name>
<gene>
    <name evidence="1" type="ORF">S01H4_35846</name>
</gene>
<sequence>KINEDEVSRTIHKTDKLDLRIYKERLLSIKAILEGLPVKKTQPDAITLKAYNEMARSMHEDHGVFVDEARELLKELKAIFDAGQLPKKYVQPLQEFNEWLKQF</sequence>